<dbReference type="PANTHER" id="PTHR21503">
    <property type="entry name" value="F-BOX-CONTAINING HYPOTHETICAL PROTEIN C.ELEGANS"/>
    <property type="match status" value="1"/>
</dbReference>
<protein>
    <submittedName>
        <fullName evidence="3">FBA_2 domain-containing protein</fullName>
    </submittedName>
</protein>
<dbReference type="InterPro" id="IPR012885">
    <property type="entry name" value="F-box_Sdz-33"/>
</dbReference>
<dbReference type="AlphaFoldDB" id="A0A1I7U932"/>
<evidence type="ECO:0000313" key="2">
    <source>
        <dbReference type="Proteomes" id="UP000095282"/>
    </source>
</evidence>
<organism evidence="2 3">
    <name type="scientific">Caenorhabditis tropicalis</name>
    <dbReference type="NCBI Taxonomy" id="1561998"/>
    <lineage>
        <taxon>Eukaryota</taxon>
        <taxon>Metazoa</taxon>
        <taxon>Ecdysozoa</taxon>
        <taxon>Nematoda</taxon>
        <taxon>Chromadorea</taxon>
        <taxon>Rhabditida</taxon>
        <taxon>Rhabditina</taxon>
        <taxon>Rhabditomorpha</taxon>
        <taxon>Rhabditoidea</taxon>
        <taxon>Rhabditidae</taxon>
        <taxon>Peloderinae</taxon>
        <taxon>Caenorhabditis</taxon>
    </lineage>
</organism>
<reference evidence="3" key="1">
    <citation type="submission" date="2016-11" db="UniProtKB">
        <authorList>
            <consortium name="WormBaseParasite"/>
        </authorList>
    </citation>
    <scope>IDENTIFICATION</scope>
</reference>
<accession>A0A1I7U932</accession>
<proteinExistence type="predicted"/>
<feature type="domain" description="Sdz-33 F-box" evidence="1">
    <location>
        <begin position="198"/>
        <end position="253"/>
    </location>
</feature>
<dbReference type="STRING" id="1561998.A0A1I7U932"/>
<sequence>MSFHLFHLPQLASMIIINGMNTSEQFMMSLCSRRAFSVIKSLHRKSEGITMSVIDNYVVLKKGAELLFIYQLVAEEDSRRKEKVMINGHSTLLNYDPEEGRINTFWQEEPVVGTMELVEYVNNLFGIHVDTLTINNDSGIRFMNWVQLRQRPLRIVEINNFAAEDLKNIIMACEAGSIQLNAPSSPRFEIQSLNKRCEVIFSRHGTWINLDNLMTLDCVRITVLEKLFTCREMNIFIKHWLQGGSPRLKNLHVSVADHDRKMDLLHGLDVRWNVEKILYLNEYGYALNSFEVVRSDGITAGFNCSPHCFWFGVWPRDPDNILYLKFAL</sequence>
<dbReference type="PANTHER" id="PTHR21503:SF8">
    <property type="entry name" value="F-BOX ASSOCIATED DOMAIN-CONTAINING PROTEIN-RELATED"/>
    <property type="match status" value="1"/>
</dbReference>
<evidence type="ECO:0000313" key="3">
    <source>
        <dbReference type="WBParaSite" id="Csp11.Scaffold629.g16100.t2"/>
    </source>
</evidence>
<name>A0A1I7U932_9PELO</name>
<keyword evidence="2" id="KW-1185">Reference proteome</keyword>
<dbReference type="WBParaSite" id="Csp11.Scaffold629.g16100.t2">
    <property type="protein sequence ID" value="Csp11.Scaffold629.g16100.t2"/>
    <property type="gene ID" value="Csp11.Scaffold629.g16100"/>
</dbReference>
<dbReference type="Proteomes" id="UP000095282">
    <property type="component" value="Unplaced"/>
</dbReference>
<dbReference type="eggNOG" id="ENOG502TKI1">
    <property type="taxonomic scope" value="Eukaryota"/>
</dbReference>
<dbReference type="Pfam" id="PF07735">
    <property type="entry name" value="FBA_2"/>
    <property type="match status" value="1"/>
</dbReference>
<evidence type="ECO:0000259" key="1">
    <source>
        <dbReference type="Pfam" id="PF07735"/>
    </source>
</evidence>